<dbReference type="PANTHER" id="PTHR41913:SF1">
    <property type="entry name" value="DUF1684 DOMAIN-CONTAINING PROTEIN"/>
    <property type="match status" value="1"/>
</dbReference>
<keyword evidence="3" id="KW-1185">Reference proteome</keyword>
<dbReference type="AlphaFoldDB" id="A0A1G7DVK2"/>
<gene>
    <name evidence="2" type="ORF">SAMN04487996_105347</name>
</gene>
<dbReference type="PANTHER" id="PTHR41913">
    <property type="entry name" value="DUF1684 DOMAIN-CONTAINING PROTEIN"/>
    <property type="match status" value="1"/>
</dbReference>
<keyword evidence="1" id="KW-0812">Transmembrane</keyword>
<protein>
    <recommendedName>
        <fullName evidence="4">DUF1684 domain-containing protein</fullName>
    </recommendedName>
</protein>
<evidence type="ECO:0000313" key="2">
    <source>
        <dbReference type="EMBL" id="SDE55035.1"/>
    </source>
</evidence>
<evidence type="ECO:0000313" key="3">
    <source>
        <dbReference type="Proteomes" id="UP000198748"/>
    </source>
</evidence>
<keyword evidence="1" id="KW-0472">Membrane</keyword>
<evidence type="ECO:0000256" key="1">
    <source>
        <dbReference type="SAM" id="Phobius"/>
    </source>
</evidence>
<dbReference type="Pfam" id="PF07920">
    <property type="entry name" value="DUF1684"/>
    <property type="match status" value="1"/>
</dbReference>
<sequence length="254" mass="28427">MVAKFQNYSKKVNKPPILFQSARSGVSLQSDYPIILVMFKNKVIRYSTIAMFIAILAYFIIENLGGASSSDDAIAANPAAYKTKILEERTAKDEQFKSGDDSPIKDKEAFHGLHYFEPNLGFRIKANISPYMQDDKEVIVKYTDGTSEKYEKYGYANFSVEGQPQKLLLLKNEGTISVLFRDGTSGKETYGGGRYLDYPADQIKNNTIVLDFNKAYNPYCAYQESYACPVPPAENTLTVAIHAGEVTEEATHEE</sequence>
<keyword evidence="1" id="KW-1133">Transmembrane helix</keyword>
<organism evidence="2 3">
    <name type="scientific">Dyadobacter soli</name>
    <dbReference type="NCBI Taxonomy" id="659014"/>
    <lineage>
        <taxon>Bacteria</taxon>
        <taxon>Pseudomonadati</taxon>
        <taxon>Bacteroidota</taxon>
        <taxon>Cytophagia</taxon>
        <taxon>Cytophagales</taxon>
        <taxon>Spirosomataceae</taxon>
        <taxon>Dyadobacter</taxon>
    </lineage>
</organism>
<reference evidence="3" key="1">
    <citation type="submission" date="2016-10" db="EMBL/GenBank/DDBJ databases">
        <authorList>
            <person name="Varghese N."/>
            <person name="Submissions S."/>
        </authorList>
    </citation>
    <scope>NUCLEOTIDE SEQUENCE [LARGE SCALE GENOMIC DNA]</scope>
    <source>
        <strain evidence="3">DSM 25329</strain>
    </source>
</reference>
<evidence type="ECO:0008006" key="4">
    <source>
        <dbReference type="Google" id="ProtNLM"/>
    </source>
</evidence>
<name>A0A1G7DVK2_9BACT</name>
<proteinExistence type="predicted"/>
<dbReference type="EMBL" id="FNAN01000005">
    <property type="protein sequence ID" value="SDE55035.1"/>
    <property type="molecule type" value="Genomic_DNA"/>
</dbReference>
<dbReference type="OrthoDB" id="5493262at2"/>
<feature type="transmembrane region" description="Helical" evidence="1">
    <location>
        <begin position="43"/>
        <end position="61"/>
    </location>
</feature>
<dbReference type="Proteomes" id="UP000198748">
    <property type="component" value="Unassembled WGS sequence"/>
</dbReference>
<dbReference type="InterPro" id="IPR012467">
    <property type="entry name" value="DUF1684"/>
</dbReference>
<dbReference type="STRING" id="659014.SAMN04487996_105347"/>
<accession>A0A1G7DVK2</accession>